<evidence type="ECO:0000256" key="1">
    <source>
        <dbReference type="SAM" id="MobiDB-lite"/>
    </source>
</evidence>
<feature type="compositionally biased region" description="Low complexity" evidence="1">
    <location>
        <begin position="46"/>
        <end position="55"/>
    </location>
</feature>
<evidence type="ECO:0000313" key="2">
    <source>
        <dbReference type="EMBL" id="KAK8234074.1"/>
    </source>
</evidence>
<dbReference type="PROSITE" id="PS51257">
    <property type="entry name" value="PROKAR_LIPOPROTEIN"/>
    <property type="match status" value="1"/>
</dbReference>
<dbReference type="Proteomes" id="UP001492380">
    <property type="component" value="Unassembled WGS sequence"/>
</dbReference>
<feature type="region of interest" description="Disordered" evidence="1">
    <location>
        <begin position="34"/>
        <end position="101"/>
    </location>
</feature>
<gene>
    <name evidence="2" type="ORF">HDK90DRAFT_467066</name>
</gene>
<feature type="compositionally biased region" description="Basic residues" evidence="1">
    <location>
        <begin position="66"/>
        <end position="79"/>
    </location>
</feature>
<dbReference type="EMBL" id="JBBWRZ010000006">
    <property type="protein sequence ID" value="KAK8234074.1"/>
    <property type="molecule type" value="Genomic_DNA"/>
</dbReference>
<reference evidence="2 3" key="1">
    <citation type="submission" date="2024-04" db="EMBL/GenBank/DDBJ databases">
        <title>Phyllosticta paracitricarpa is synonymous to the EU quarantine fungus P. citricarpa based on phylogenomic analyses.</title>
        <authorList>
            <consortium name="Lawrence Berkeley National Laboratory"/>
            <person name="Van Ingen-Buijs V.A."/>
            <person name="Van Westerhoven A.C."/>
            <person name="Haridas S."/>
            <person name="Skiadas P."/>
            <person name="Martin F."/>
            <person name="Groenewald J.Z."/>
            <person name="Crous P.W."/>
            <person name="Seidl M.F."/>
        </authorList>
    </citation>
    <scope>NUCLEOTIDE SEQUENCE [LARGE SCALE GENOMIC DNA]</scope>
    <source>
        <strain evidence="2 3">CBS 123374</strain>
    </source>
</reference>
<comment type="caution">
    <text evidence="2">The sequence shown here is derived from an EMBL/GenBank/DDBJ whole genome shotgun (WGS) entry which is preliminary data.</text>
</comment>
<accession>A0ABR1YP25</accession>
<organism evidence="2 3">
    <name type="scientific">Phyllosticta capitalensis</name>
    <dbReference type="NCBI Taxonomy" id="121624"/>
    <lineage>
        <taxon>Eukaryota</taxon>
        <taxon>Fungi</taxon>
        <taxon>Dikarya</taxon>
        <taxon>Ascomycota</taxon>
        <taxon>Pezizomycotina</taxon>
        <taxon>Dothideomycetes</taxon>
        <taxon>Dothideomycetes incertae sedis</taxon>
        <taxon>Botryosphaeriales</taxon>
        <taxon>Phyllostictaceae</taxon>
        <taxon>Phyllosticta</taxon>
    </lineage>
</organism>
<protein>
    <submittedName>
        <fullName evidence="2">Uncharacterized protein</fullName>
    </submittedName>
</protein>
<keyword evidence="3" id="KW-1185">Reference proteome</keyword>
<evidence type="ECO:0000313" key="3">
    <source>
        <dbReference type="Proteomes" id="UP001492380"/>
    </source>
</evidence>
<proteinExistence type="predicted"/>
<name>A0ABR1YP25_9PEZI</name>
<feature type="compositionally biased region" description="Polar residues" evidence="1">
    <location>
        <begin position="80"/>
        <end position="89"/>
    </location>
</feature>
<sequence length="150" mass="16616">MIEYRADPERYLILGPPSPCFSLSSCIASPKDDSEIEDNDFLHPRSNSTSSNGSSCAGMLPQQRSIHQHQTTRRHHNQHAKGSSVSLSASEERKNSIPDLTVAESRWVASERCWVYKLRKSVDGGVYVSHDGNEWFAEDDVVSPASRAAA</sequence>